<feature type="region of interest" description="Disordered" evidence="2">
    <location>
        <begin position="1"/>
        <end position="32"/>
    </location>
</feature>
<accession>E3LQ97</accession>
<dbReference type="AlphaFoldDB" id="E3LQ97"/>
<evidence type="ECO:0000256" key="1">
    <source>
        <dbReference type="SAM" id="Coils"/>
    </source>
</evidence>
<feature type="coiled-coil region" evidence="1">
    <location>
        <begin position="44"/>
        <end position="106"/>
    </location>
</feature>
<evidence type="ECO:0000313" key="4">
    <source>
        <dbReference type="Proteomes" id="UP000008281"/>
    </source>
</evidence>
<sequence>MAPRTKRQKATINSHAQRKSAEKPQKRKDDNTFERRILELETQLALQIEQCDRIRMEYEDLENDNEQLLMKYADLVKNAEITKSLLENEKNSHEETIRKMALLEAEMGKVDKIVAHLIDFMRTHKTWGRITEQSIEHLHGIFNKMERRFIAVRDPILRANLIIRQMTYLNLIHDIGDSWRAAD</sequence>
<name>E3LQ97_CAERE</name>
<protein>
    <submittedName>
        <fullName evidence="3">Uncharacterized protein</fullName>
    </submittedName>
</protein>
<dbReference type="Proteomes" id="UP000008281">
    <property type="component" value="Unassembled WGS sequence"/>
</dbReference>
<dbReference type="RefSeq" id="XP_003113620.2">
    <property type="nucleotide sequence ID" value="XM_003113572.2"/>
</dbReference>
<keyword evidence="4" id="KW-1185">Reference proteome</keyword>
<dbReference type="EMBL" id="DS268413">
    <property type="protein sequence ID" value="EFP07532.1"/>
    <property type="molecule type" value="Genomic_DNA"/>
</dbReference>
<evidence type="ECO:0000313" key="3">
    <source>
        <dbReference type="EMBL" id="EFP07532.1"/>
    </source>
</evidence>
<dbReference type="InParanoid" id="E3LQ97"/>
<evidence type="ECO:0000256" key="2">
    <source>
        <dbReference type="SAM" id="MobiDB-lite"/>
    </source>
</evidence>
<keyword evidence="1" id="KW-0175">Coiled coil</keyword>
<organism evidence="4">
    <name type="scientific">Caenorhabditis remanei</name>
    <name type="common">Caenorhabditis vulgaris</name>
    <dbReference type="NCBI Taxonomy" id="31234"/>
    <lineage>
        <taxon>Eukaryota</taxon>
        <taxon>Metazoa</taxon>
        <taxon>Ecdysozoa</taxon>
        <taxon>Nematoda</taxon>
        <taxon>Chromadorea</taxon>
        <taxon>Rhabditida</taxon>
        <taxon>Rhabditina</taxon>
        <taxon>Rhabditomorpha</taxon>
        <taxon>Rhabditoidea</taxon>
        <taxon>Rhabditidae</taxon>
        <taxon>Peloderinae</taxon>
        <taxon>Caenorhabditis</taxon>
    </lineage>
</organism>
<dbReference type="GeneID" id="9815493"/>
<proteinExistence type="predicted"/>
<dbReference type="KEGG" id="crq:GCK72_014471"/>
<dbReference type="CTD" id="9815493"/>
<gene>
    <name evidence="3" type="ORF">CRE_26116</name>
</gene>
<feature type="compositionally biased region" description="Basic and acidic residues" evidence="2">
    <location>
        <begin position="19"/>
        <end position="32"/>
    </location>
</feature>
<dbReference type="HOGENOM" id="CLU_1476497_0_0_1"/>
<reference evidence="3" key="1">
    <citation type="submission" date="2007-07" db="EMBL/GenBank/DDBJ databases">
        <title>PCAP assembly of the Caenorhabditis remanei genome.</title>
        <authorList>
            <consortium name="The Caenorhabditis remanei Sequencing Consortium"/>
            <person name="Wilson R.K."/>
        </authorList>
    </citation>
    <scope>NUCLEOTIDE SEQUENCE [LARGE SCALE GENOMIC DNA]</scope>
    <source>
        <strain evidence="3">PB4641</strain>
    </source>
</reference>